<evidence type="ECO:0000313" key="2">
    <source>
        <dbReference type="EMBL" id="HIW91508.1"/>
    </source>
</evidence>
<dbReference type="PRINTS" id="PR00111">
    <property type="entry name" value="ABHYDROLASE"/>
</dbReference>
<dbReference type="Pfam" id="PF12697">
    <property type="entry name" value="Abhydrolase_6"/>
    <property type="match status" value="1"/>
</dbReference>
<feature type="domain" description="AB hydrolase-1" evidence="1">
    <location>
        <begin position="31"/>
        <end position="266"/>
    </location>
</feature>
<dbReference type="AlphaFoldDB" id="A0A9D1RQQ5"/>
<accession>A0A9D1RQQ5</accession>
<dbReference type="InterPro" id="IPR000073">
    <property type="entry name" value="AB_hydrolase_1"/>
</dbReference>
<gene>
    <name evidence="2" type="ORF">H9870_07605</name>
</gene>
<proteinExistence type="predicted"/>
<dbReference type="InterPro" id="IPR029058">
    <property type="entry name" value="AB_hydrolase_fold"/>
</dbReference>
<dbReference type="Gene3D" id="3.40.50.1820">
    <property type="entry name" value="alpha/beta hydrolase"/>
    <property type="match status" value="1"/>
</dbReference>
<dbReference type="PANTHER" id="PTHR43798:SF33">
    <property type="entry name" value="HYDROLASE, PUTATIVE (AFU_ORTHOLOGUE AFUA_2G14860)-RELATED"/>
    <property type="match status" value="1"/>
</dbReference>
<dbReference type="GO" id="GO:0016020">
    <property type="term" value="C:membrane"/>
    <property type="evidence" value="ECO:0007669"/>
    <property type="project" value="TreeGrafter"/>
</dbReference>
<keyword evidence="2" id="KW-0378">Hydrolase</keyword>
<dbReference type="EMBL" id="DXGC01000070">
    <property type="protein sequence ID" value="HIW91508.1"/>
    <property type="molecule type" value="Genomic_DNA"/>
</dbReference>
<name>A0A9D1RQQ5_9CORY</name>
<evidence type="ECO:0000259" key="1">
    <source>
        <dbReference type="Pfam" id="PF12697"/>
    </source>
</evidence>
<dbReference type="SUPFAM" id="SSF53474">
    <property type="entry name" value="alpha/beta-Hydrolases"/>
    <property type="match status" value="1"/>
</dbReference>
<protein>
    <submittedName>
        <fullName evidence="2">Alpha/beta hydrolase</fullName>
    </submittedName>
</protein>
<organism evidence="2 3">
    <name type="scientific">Candidatus Corynebacterium avicola</name>
    <dbReference type="NCBI Taxonomy" id="2838527"/>
    <lineage>
        <taxon>Bacteria</taxon>
        <taxon>Bacillati</taxon>
        <taxon>Actinomycetota</taxon>
        <taxon>Actinomycetes</taxon>
        <taxon>Mycobacteriales</taxon>
        <taxon>Corynebacteriaceae</taxon>
        <taxon>Corynebacterium</taxon>
    </lineage>
</organism>
<dbReference type="Proteomes" id="UP000824190">
    <property type="component" value="Unassembled WGS sequence"/>
</dbReference>
<dbReference type="InterPro" id="IPR050266">
    <property type="entry name" value="AB_hydrolase_sf"/>
</dbReference>
<reference evidence="2" key="1">
    <citation type="journal article" date="2021" name="PeerJ">
        <title>Extensive microbial diversity within the chicken gut microbiome revealed by metagenomics and culture.</title>
        <authorList>
            <person name="Gilroy R."/>
            <person name="Ravi A."/>
            <person name="Getino M."/>
            <person name="Pursley I."/>
            <person name="Horton D.L."/>
            <person name="Alikhan N.F."/>
            <person name="Baker D."/>
            <person name="Gharbi K."/>
            <person name="Hall N."/>
            <person name="Watson M."/>
            <person name="Adriaenssens E.M."/>
            <person name="Foster-Nyarko E."/>
            <person name="Jarju S."/>
            <person name="Secka A."/>
            <person name="Antonio M."/>
            <person name="Oren A."/>
            <person name="Chaudhuri R.R."/>
            <person name="La Ragione R."/>
            <person name="Hildebrand F."/>
            <person name="Pallen M.J."/>
        </authorList>
    </citation>
    <scope>NUCLEOTIDE SEQUENCE</scope>
    <source>
        <strain evidence="2">CHK32-1732</strain>
    </source>
</reference>
<dbReference type="PANTHER" id="PTHR43798">
    <property type="entry name" value="MONOACYLGLYCEROL LIPASE"/>
    <property type="match status" value="1"/>
</dbReference>
<sequence length="274" mass="30508">MEISAGRDGWTTIAGRRHHHLRWGDPSNPALLLLHGGYSSARGTWRHTAPDFADRWSVHAPDHRGHGESAWSPDSDYSLRSYVDDLREFMAQTGLDSQGPLPVIGHSLGGYIAVSFATRHPGLFGPVVLVDSLPRDFTPDQRESLRNRPVPQESFATYTEAESAVGSRRPGTGHPRYGLVQQADGRWRRRTDVVGLHRALPLPDPDRERLWEDLRGLPTPTRLIRGEHGSVPGEDADRMSALGVEVTTYDGAGHWVHRDAPRRFVEDVMSFLPG</sequence>
<dbReference type="GO" id="GO:0016787">
    <property type="term" value="F:hydrolase activity"/>
    <property type="evidence" value="ECO:0007669"/>
    <property type="project" value="UniProtKB-KW"/>
</dbReference>
<comment type="caution">
    <text evidence="2">The sequence shown here is derived from an EMBL/GenBank/DDBJ whole genome shotgun (WGS) entry which is preliminary data.</text>
</comment>
<evidence type="ECO:0000313" key="3">
    <source>
        <dbReference type="Proteomes" id="UP000824190"/>
    </source>
</evidence>
<reference evidence="2" key="2">
    <citation type="submission" date="2021-04" db="EMBL/GenBank/DDBJ databases">
        <authorList>
            <person name="Gilroy R."/>
        </authorList>
    </citation>
    <scope>NUCLEOTIDE SEQUENCE</scope>
    <source>
        <strain evidence="2">CHK32-1732</strain>
    </source>
</reference>